<comment type="caution">
    <text evidence="1">The sequence shown here is derived from an EMBL/GenBank/DDBJ whole genome shotgun (WGS) entry which is preliminary data.</text>
</comment>
<reference evidence="1 2" key="1">
    <citation type="journal article" date="2018" name="ISME J.">
        <title>Endosymbiont genomes yield clues of tubeworm success.</title>
        <authorList>
            <person name="Li Y."/>
            <person name="Liles M.R."/>
            <person name="Halanych K.M."/>
        </authorList>
    </citation>
    <scope>NUCLEOTIDE SEQUENCE [LARGE SCALE GENOMIC DNA]</scope>
    <source>
        <strain evidence="1">A1464</strain>
    </source>
</reference>
<accession>A0A370DF64</accession>
<evidence type="ECO:0000313" key="2">
    <source>
        <dbReference type="Proteomes" id="UP000254266"/>
    </source>
</evidence>
<dbReference type="EMBL" id="QFXC01000011">
    <property type="protein sequence ID" value="RDH82816.1"/>
    <property type="molecule type" value="Genomic_DNA"/>
</dbReference>
<gene>
    <name evidence="1" type="ORF">DIZ80_11125</name>
</gene>
<evidence type="ECO:0000313" key="1">
    <source>
        <dbReference type="EMBL" id="RDH82816.1"/>
    </source>
</evidence>
<protein>
    <submittedName>
        <fullName evidence="1">Uncharacterized protein</fullName>
    </submittedName>
</protein>
<name>A0A370DF64_9GAMM</name>
<keyword evidence="2" id="KW-1185">Reference proteome</keyword>
<dbReference type="AlphaFoldDB" id="A0A370DF64"/>
<sequence>MKFCIRVWSENTVVLMTEAGHVLSYFNSVKEALDACSQWYDCNASELKHNVAIQYKQVGLESSSVMAYA</sequence>
<proteinExistence type="predicted"/>
<organism evidence="1 2">
    <name type="scientific">endosymbiont of Galathealinum brachiosum</name>
    <dbReference type="NCBI Taxonomy" id="2200906"/>
    <lineage>
        <taxon>Bacteria</taxon>
        <taxon>Pseudomonadati</taxon>
        <taxon>Pseudomonadota</taxon>
        <taxon>Gammaproteobacteria</taxon>
        <taxon>sulfur-oxidizing symbionts</taxon>
    </lineage>
</organism>
<dbReference type="Proteomes" id="UP000254266">
    <property type="component" value="Unassembled WGS sequence"/>
</dbReference>